<dbReference type="AlphaFoldDB" id="A0A4P9ZMF5"/>
<dbReference type="GO" id="GO:0005794">
    <property type="term" value="C:Golgi apparatus"/>
    <property type="evidence" value="ECO:0007669"/>
    <property type="project" value="UniProtKB-ARBA"/>
</dbReference>
<dbReference type="FunFam" id="1.10.1000.11:FF:000002">
    <property type="entry name" value="Cytohesin 1"/>
    <property type="match status" value="1"/>
</dbReference>
<name>A0A4P9ZMF5_9FUNG</name>
<reference evidence="4" key="1">
    <citation type="journal article" date="2018" name="Nat. Microbiol.">
        <title>Leveraging single-cell genomics to expand the fungal tree of life.</title>
        <authorList>
            <person name="Ahrendt S.R."/>
            <person name="Quandt C.A."/>
            <person name="Ciobanu D."/>
            <person name="Clum A."/>
            <person name="Salamov A."/>
            <person name="Andreopoulos B."/>
            <person name="Cheng J.F."/>
            <person name="Woyke T."/>
            <person name="Pelin A."/>
            <person name="Henrissat B."/>
            <person name="Reynolds N.K."/>
            <person name="Benny G.L."/>
            <person name="Smith M.E."/>
            <person name="James T.Y."/>
            <person name="Grigoriev I.V."/>
        </authorList>
    </citation>
    <scope>NUCLEOTIDE SEQUENCE [LARGE SCALE GENOMIC DNA]</scope>
    <source>
        <strain evidence="4">RSA 468</strain>
    </source>
</reference>
<feature type="region of interest" description="Disordered" evidence="1">
    <location>
        <begin position="143"/>
        <end position="190"/>
    </location>
</feature>
<dbReference type="Gene3D" id="1.10.220.20">
    <property type="match status" value="1"/>
</dbReference>
<sequence>MLQVNGRALSALQLPVPVGLNHPLPPEAATAVGPLSDYQQILVVVASAASQCRFEASNPATDEQVLIKILEVMNAVLNRPGGFLLTNDVVCEMLETTISLSCQTRINPLLRSTSETFLLAWVRLLFGELPRLIVDAGAGDLALPSSRGESPSTSSDPSSSTTPMARRNSTLTRRINPQEGPHSVARKSPAISASPLISGEPMTSVPSAASSEAWIQLRYSGYGLPALLELFRVLGAVLNPHDLQYTDTMRLIALNALNQAFETNGPAILDHPSFQTQIANDLLKYLYQIAETDFLPLMATALRLVTNILPQFRRIHKEYFQTFFALFLARLSHPALDTQLGNTSLPNLAVEATQLNELFEGQLAPLLKRQRDRVRPLPTPQHRLLFCRALDQLTNITEDPAIISDLWVLFDSDLYTGNLWEMYLSFLCQHSLPHIEPHPYPLPEGEAMALEQLLGAQTQKTTLLFAAALFNHNPKQGIRFLAEAQVLRLALFLRHTPSLNKALLGDYLSRPKHLPVLRAYINLFDFQGLRLDEALRILLTQFRIPGESQQIERVVETFAERYCHGPTPEVANPDAAFVLSYASIMLNTDQHSPQVKTRMKLDDFCRNLRGVNAGQNFSSEYLEAVFDGIRRKEIIIPEEHDRVDRFDEVWEGLHTPGRSELDSVSSSSGELLATLRPTTLDGLLFALSYRRLLMNFSQVLLKCSDDEMLRSALTGLYLCAQLAVQYQVPGCIEELVSHLCTIAGVLEDYSQTNLLQPVLSAEPSTLVLTDLSLQLGRDYRGQVALIFMLGLARWVPQYITAGWTLIWRTVLSLACADLLEGTFFTLHPSGTLTLDIPVASRSPSPNAADGSLFSTLSSYFMSSY</sequence>
<dbReference type="Pfam" id="PF01369">
    <property type="entry name" value="Sec7"/>
    <property type="match status" value="1"/>
</dbReference>
<feature type="non-terminal residue" evidence="3">
    <location>
        <position position="864"/>
    </location>
</feature>
<dbReference type="SUPFAM" id="SSF48371">
    <property type="entry name" value="ARM repeat"/>
    <property type="match status" value="1"/>
</dbReference>
<dbReference type="CDD" id="cd00171">
    <property type="entry name" value="Sec7"/>
    <property type="match status" value="1"/>
</dbReference>
<protein>
    <recommendedName>
        <fullName evidence="2">SEC7 domain-containing protein</fullName>
    </recommendedName>
</protein>
<dbReference type="SUPFAM" id="SSF48425">
    <property type="entry name" value="Sec7 domain"/>
    <property type="match status" value="1"/>
</dbReference>
<proteinExistence type="predicted"/>
<evidence type="ECO:0000313" key="3">
    <source>
        <dbReference type="EMBL" id="RKP33751.1"/>
    </source>
</evidence>
<dbReference type="InterPro" id="IPR000904">
    <property type="entry name" value="Sec7_dom"/>
</dbReference>
<dbReference type="Pfam" id="PF12783">
    <property type="entry name" value="Sec7-like_HUS"/>
    <property type="match status" value="1"/>
</dbReference>
<feature type="compositionally biased region" description="Low complexity" evidence="1">
    <location>
        <begin position="144"/>
        <end position="163"/>
    </location>
</feature>
<dbReference type="Gene3D" id="1.10.1000.11">
    <property type="entry name" value="Arf Nucleotide-binding Site Opener,domain 2"/>
    <property type="match status" value="1"/>
</dbReference>
<keyword evidence="4" id="KW-1185">Reference proteome</keyword>
<accession>A0A4P9ZMF5</accession>
<dbReference type="InterPro" id="IPR016024">
    <property type="entry name" value="ARM-type_fold"/>
</dbReference>
<dbReference type="GO" id="GO:0016192">
    <property type="term" value="P:vesicle-mediated transport"/>
    <property type="evidence" value="ECO:0007669"/>
    <property type="project" value="UniProtKB-ARBA"/>
</dbReference>
<evidence type="ECO:0000259" key="2">
    <source>
        <dbReference type="PROSITE" id="PS50190"/>
    </source>
</evidence>
<dbReference type="GO" id="GO:0032012">
    <property type="term" value="P:regulation of ARF protein signal transduction"/>
    <property type="evidence" value="ECO:0007669"/>
    <property type="project" value="InterPro"/>
</dbReference>
<dbReference type="SMART" id="SM00222">
    <property type="entry name" value="Sec7"/>
    <property type="match status" value="1"/>
</dbReference>
<evidence type="ECO:0000256" key="1">
    <source>
        <dbReference type="SAM" id="MobiDB-lite"/>
    </source>
</evidence>
<dbReference type="InterPro" id="IPR023394">
    <property type="entry name" value="Sec7_C_sf"/>
</dbReference>
<dbReference type="EMBL" id="ML003587">
    <property type="protein sequence ID" value="RKP33751.1"/>
    <property type="molecule type" value="Genomic_DNA"/>
</dbReference>
<dbReference type="PANTHER" id="PTHR10663:SF388">
    <property type="entry name" value="GOLGI-SPECIFIC BREFELDIN A-RESISTANCE GUANINE NUCLEOTIDE EXCHANGE FACTOR 1"/>
    <property type="match status" value="1"/>
</dbReference>
<dbReference type="STRING" id="215637.A0A4P9ZMF5"/>
<organism evidence="3 4">
    <name type="scientific">Dimargaris cristalligena</name>
    <dbReference type="NCBI Taxonomy" id="215637"/>
    <lineage>
        <taxon>Eukaryota</taxon>
        <taxon>Fungi</taxon>
        <taxon>Fungi incertae sedis</taxon>
        <taxon>Zoopagomycota</taxon>
        <taxon>Kickxellomycotina</taxon>
        <taxon>Dimargaritomycetes</taxon>
        <taxon>Dimargaritales</taxon>
        <taxon>Dimargaritaceae</taxon>
        <taxon>Dimargaris</taxon>
    </lineage>
</organism>
<evidence type="ECO:0000313" key="4">
    <source>
        <dbReference type="Proteomes" id="UP000268162"/>
    </source>
</evidence>
<dbReference type="PROSITE" id="PS50190">
    <property type="entry name" value="SEC7"/>
    <property type="match status" value="1"/>
</dbReference>
<feature type="domain" description="SEC7" evidence="2">
    <location>
        <begin position="452"/>
        <end position="632"/>
    </location>
</feature>
<dbReference type="InterPro" id="IPR032691">
    <property type="entry name" value="Mon2/Sec7/BIG1-like_HUS"/>
</dbReference>
<dbReference type="Proteomes" id="UP000268162">
    <property type="component" value="Unassembled WGS sequence"/>
</dbReference>
<gene>
    <name evidence="3" type="ORF">BJ085DRAFT_22173</name>
</gene>
<dbReference type="PANTHER" id="PTHR10663">
    <property type="entry name" value="GUANYL-NUCLEOTIDE EXCHANGE FACTOR"/>
    <property type="match status" value="1"/>
</dbReference>
<dbReference type="GO" id="GO:0005085">
    <property type="term" value="F:guanyl-nucleotide exchange factor activity"/>
    <property type="evidence" value="ECO:0007669"/>
    <property type="project" value="InterPro"/>
</dbReference>
<dbReference type="InterPro" id="IPR035999">
    <property type="entry name" value="Sec7_dom_sf"/>
</dbReference>